<dbReference type="EMBL" id="CATQJL010000001">
    <property type="protein sequence ID" value="CAJ0591306.1"/>
    <property type="molecule type" value="Genomic_DNA"/>
</dbReference>
<feature type="signal peptide" evidence="1">
    <location>
        <begin position="1"/>
        <end position="18"/>
    </location>
</feature>
<evidence type="ECO:0000313" key="2">
    <source>
        <dbReference type="EMBL" id="CAJ0591306.1"/>
    </source>
</evidence>
<protein>
    <submittedName>
        <fullName evidence="2">Uncharacterized protein</fullName>
    </submittedName>
</protein>
<feature type="chain" id="PRO_5041281159" evidence="1">
    <location>
        <begin position="19"/>
        <end position="318"/>
    </location>
</feature>
<reference evidence="2" key="1">
    <citation type="submission" date="2023-07" db="EMBL/GenBank/DDBJ databases">
        <authorList>
            <consortium name="CYATHOMIX"/>
        </authorList>
    </citation>
    <scope>NUCLEOTIDE SEQUENCE</scope>
    <source>
        <strain evidence="2">N/A</strain>
    </source>
</reference>
<name>A0AA36GJ62_CYLNA</name>
<proteinExistence type="predicted"/>
<keyword evidence="1" id="KW-0732">Signal</keyword>
<keyword evidence="3" id="KW-1185">Reference proteome</keyword>
<comment type="caution">
    <text evidence="2">The sequence shown here is derived from an EMBL/GenBank/DDBJ whole genome shotgun (WGS) entry which is preliminary data.</text>
</comment>
<dbReference type="AlphaFoldDB" id="A0AA36GJ62"/>
<organism evidence="2 3">
    <name type="scientific">Cylicocyclus nassatus</name>
    <name type="common">Nematode worm</name>
    <dbReference type="NCBI Taxonomy" id="53992"/>
    <lineage>
        <taxon>Eukaryota</taxon>
        <taxon>Metazoa</taxon>
        <taxon>Ecdysozoa</taxon>
        <taxon>Nematoda</taxon>
        <taxon>Chromadorea</taxon>
        <taxon>Rhabditida</taxon>
        <taxon>Rhabditina</taxon>
        <taxon>Rhabditomorpha</taxon>
        <taxon>Strongyloidea</taxon>
        <taxon>Strongylidae</taxon>
        <taxon>Cylicocyclus</taxon>
    </lineage>
</organism>
<gene>
    <name evidence="2" type="ORF">CYNAS_LOCUS3289</name>
</gene>
<dbReference type="Proteomes" id="UP001176961">
    <property type="component" value="Unassembled WGS sequence"/>
</dbReference>
<sequence length="318" mass="35452">MYARSILLIASLLQDVLASFLRVESGHQRILIDGRDPYVGFFTQIEFSELTCVSAVAIHCLKPLTGAEEIDILYSECERDHWKVAHYTNTKELYTLGKEVWARRLSIASPLELSIIDVQVESCGSSNSTTTVNDCRPSRIHPRRHGKQKSVIRAKDYERRRRKRSIEYVLPAVYRTDASPYEIPVDVVIPHDRTILVQPGVVLRFGDDVGLTIYGVLIVNGTETAPVMFEPHGESWKGLEFINAAQPSLLRYANVSGSLLGITVRSGIPPELDNVISTSNQYGFDIKTTSDVRIISSSALNSEKTGFRISTKVAKLAT</sequence>
<accession>A0AA36GJ62</accession>
<evidence type="ECO:0000313" key="3">
    <source>
        <dbReference type="Proteomes" id="UP001176961"/>
    </source>
</evidence>
<evidence type="ECO:0000256" key="1">
    <source>
        <dbReference type="SAM" id="SignalP"/>
    </source>
</evidence>